<dbReference type="GO" id="GO:0006405">
    <property type="term" value="P:RNA export from nucleus"/>
    <property type="evidence" value="ECO:0007669"/>
    <property type="project" value="TreeGrafter"/>
</dbReference>
<dbReference type="EMBL" id="VVIM01000010">
    <property type="protein sequence ID" value="KAB0792427.1"/>
    <property type="molecule type" value="Genomic_DNA"/>
</dbReference>
<evidence type="ECO:0000313" key="2">
    <source>
        <dbReference type="EMBL" id="KAB0792427.1"/>
    </source>
</evidence>
<accession>A0A1Y1L125</accession>
<organism evidence="1">
    <name type="scientific">Photinus pyralis</name>
    <name type="common">Common eastern firefly</name>
    <name type="synonym">Lampyris pyralis</name>
    <dbReference type="NCBI Taxonomy" id="7054"/>
    <lineage>
        <taxon>Eukaryota</taxon>
        <taxon>Metazoa</taxon>
        <taxon>Ecdysozoa</taxon>
        <taxon>Arthropoda</taxon>
        <taxon>Hexapoda</taxon>
        <taxon>Insecta</taxon>
        <taxon>Pterygota</taxon>
        <taxon>Neoptera</taxon>
        <taxon>Endopterygota</taxon>
        <taxon>Coleoptera</taxon>
        <taxon>Polyphaga</taxon>
        <taxon>Elateriformia</taxon>
        <taxon>Elateroidea</taxon>
        <taxon>Lampyridae</taxon>
        <taxon>Lampyrinae</taxon>
        <taxon>Photinus</taxon>
    </lineage>
</organism>
<dbReference type="OrthoDB" id="102511at2759"/>
<sequence>MDITPHWKRVWVTVNGKRNHIASSGASSALDVVKTYLFNGINMYKPFTETGYTSCWERLSYVNDVTFKTLMRKISEFLDLDTFTCFAMLCNYLKFECYVQVENCDNVIQYSLRQENLEARMWEFYTLERMFMLNLLGWIIENYQNEKHPFYELYRSFINEHTFKEIQKDLFKQYEALLKEMNGDRCNFERNYREQLQILSSVLSTFVYEKCDFPQFLYLIKLFTQNNCRDWHKINTDSVELGNLRAIQDVQIAIFLSSLYNLWDHYNTWYGHYNEIEGYMDHLYKNWRSPIIPLVWVTLHLSVNSNTALVHADGLQHHLGLALQFDVFAHLEKLVSNDLFMDTTTGIMVKASVFTVLEVLCIKLGANKFFVHPVALALLGKLLETAEIAAIWQQGSDEGTKSFYSSSLYCFPYLFSSLSTLVHSLIHLRVNAKEVVLALNDLQLYTEHYEHKGTGQQEREDVQISLTLPYRPLKNDLIIFPVGTKVTISKLFEDNVISYHGTYSYFSVLVHIVNTVFDEIGNCSPMIEEATIAGCKVLREIMRVDHTLISANNDAKELSRLLYCLFCTFPKMRVVNRKLLTLCFELIICELDHKPMDMLTPLLNVKMLPTLMRDICNSKDFADLNNLSASCLTTEICTDVYSPYSCRLIELYIKLALKCFQDNINKMHVILPALIFLIVKVLPIFATHLTSSNAASRRVCCKLIKLIHFILVRRVITNANDHIIYTCVIELFLKKEMFTSILFNICSIGNTRLEIILCGETNFVSGPSLKIVQSVKRALKCYMLISNYVTLNSHYEDWTPFRAHLMKSCFDKNFIITIQGYISHSYDEEIPQIAFEILGNISLALKKPLLPALKCGNSEVRQWIVQCFCDQLLRDPIKISIIHYISACVPDQPGMIVAFLNICPEKSEVAPDDKEKDMVMCMIDYLKNVEQNEVPEINSLQMEILEFLHMLWKLNKQFILKKVTSHENFWSVLTLPLAELKDSIYISLLTFEILTMELNLKKGQVSEKFKAALDLTFATNKNFTQLWIQRIIDIIKGDYVTPTKSHGLSLANVMLTVLKKFIIVFRHFLPTYDSNWTNYQTQRKCLDNLVYCVKNLNDAKLIALWAELYLILYKQTNQTVEEIATSLEVTSKLLSNFASSYSKCDSGSKTAILTIAAITLSNSEQLLSSNATYAKSFLMPFANIFEAEYAYLAMVETKKEESFYYNWVIILNVVNTFLRINFNAFTLFFNNTAYIERLTVTVRLYTQDFMPIRVAEVIMASLIRLAKSQLIESFDNQLKNMQNSLQQRNMCKLDEAKSTKGIVPQNIMNNWIFYTYVMHLNTILLKERGLLIFKDMLLFVHSHEANIYDAIASATLIANEVNLKLVSSTLRFMCEVYKYLRNQKKKNVKWFHRITMSITELLNACCNVLLHPSILVASKRSNTVNFGPLSNNCLITITNRYIDIVYWLCMCLIRWNPPLTEFLGVYQFSCESFVDYDDRAPPPWIVPQNQLTYNSLFCILHFICRVLTEISVMKDAVGKVKETFETLPSDCNIVIYPHKDASNTLSGLFGDALPQSLVLDDRWLVYVNPEKLTDSLNTLGTVIALQLFLTSRLVTADLRESSNIKWDFLCQLTMFYEFVYKYISHRMSHNQPLGPADPILHVDVSHVCGNRRSEALAIRSLDDSFLLLLIHWFRQICGINSHVIRRPY</sequence>
<keyword evidence="3" id="KW-1185">Reference proteome</keyword>
<gene>
    <name evidence="2" type="ORF">PPYR_14386</name>
</gene>
<dbReference type="InParanoid" id="A0A1Y1L125"/>
<reference evidence="2" key="3">
    <citation type="submission" date="2019-08" db="EMBL/GenBank/DDBJ databases">
        <authorList>
            <consortium name="Photinus pyralis genome working group"/>
            <person name="Fallon T.R."/>
            <person name="Sander Lower S.E."/>
            <person name="Weng J.-K."/>
        </authorList>
    </citation>
    <scope>NUCLEOTIDE SEQUENCE</scope>
    <source>
        <strain evidence="2">1611_PpyrPB1</strain>
        <tissue evidence="2">Whole body</tissue>
    </source>
</reference>
<dbReference type="GO" id="GO:0044611">
    <property type="term" value="C:nuclear pore inner ring"/>
    <property type="evidence" value="ECO:0007669"/>
    <property type="project" value="TreeGrafter"/>
</dbReference>
<evidence type="ECO:0000313" key="3">
    <source>
        <dbReference type="Proteomes" id="UP000327044"/>
    </source>
</evidence>
<reference evidence="2 3" key="2">
    <citation type="journal article" date="2018" name="Elife">
        <title>Firefly genomes illuminate parallel origins of bioluminescence in beetles.</title>
        <authorList>
            <person name="Fallon T.R."/>
            <person name="Lower S.E."/>
            <person name="Chang C.H."/>
            <person name="Bessho-Uehara M."/>
            <person name="Martin G.J."/>
            <person name="Bewick A.J."/>
            <person name="Behringer M."/>
            <person name="Debat H.J."/>
            <person name="Wong I."/>
            <person name="Day J.C."/>
            <person name="Suvorov A."/>
            <person name="Silva C.J."/>
            <person name="Stanger-Hall K.F."/>
            <person name="Hall D.W."/>
            <person name="Schmitz R.J."/>
            <person name="Nelson D.R."/>
            <person name="Lewis S.M."/>
            <person name="Shigenobu S."/>
            <person name="Bybee S.M."/>
            <person name="Larracuente A.M."/>
            <person name="Oba Y."/>
            <person name="Weng J.K."/>
        </authorList>
    </citation>
    <scope>NUCLEOTIDE SEQUENCE [LARGE SCALE GENOMIC DNA]</scope>
    <source>
        <strain evidence="2">1611_PpyrPB1</strain>
        <tissue evidence="2">Whole body</tissue>
    </source>
</reference>
<dbReference type="GO" id="GO:0017056">
    <property type="term" value="F:structural constituent of nuclear pore"/>
    <property type="evidence" value="ECO:0007669"/>
    <property type="project" value="InterPro"/>
</dbReference>
<protein>
    <submittedName>
        <fullName evidence="1">Uncharacterized protein</fullName>
    </submittedName>
</protein>
<evidence type="ECO:0000313" key="1">
    <source>
        <dbReference type="EMBL" id="JAV65645.1"/>
    </source>
</evidence>
<dbReference type="Proteomes" id="UP000327044">
    <property type="component" value="Unassembled WGS sequence"/>
</dbReference>
<dbReference type="GO" id="GO:0006606">
    <property type="term" value="P:protein import into nucleus"/>
    <property type="evidence" value="ECO:0007669"/>
    <property type="project" value="TreeGrafter"/>
</dbReference>
<name>A0A1Y1L125_PHOPY</name>
<proteinExistence type="predicted"/>
<dbReference type="PANTHER" id="PTHR31431">
    <property type="entry name" value="NUCLEOPORIN NUP188 HOMOLOG"/>
    <property type="match status" value="1"/>
</dbReference>
<dbReference type="InterPro" id="IPR044840">
    <property type="entry name" value="Nup188"/>
</dbReference>
<dbReference type="EMBL" id="GEZM01071974">
    <property type="protein sequence ID" value="JAV65645.1"/>
    <property type="molecule type" value="Transcribed_RNA"/>
</dbReference>
<reference evidence="1" key="1">
    <citation type="journal article" date="2016" name="Sci. Rep.">
        <title>Molecular characterization of firefly nuptial gifts: a multi-omics approach sheds light on postcopulatory sexual selection.</title>
        <authorList>
            <person name="Al-Wathiqui N."/>
            <person name="Fallon T.R."/>
            <person name="South A."/>
            <person name="Weng J.K."/>
            <person name="Lewis S.M."/>
        </authorList>
    </citation>
    <scope>NUCLEOTIDE SEQUENCE</scope>
</reference>
<dbReference type="FunCoup" id="A0A1Y1L125">
    <property type="interactions" value="1864"/>
</dbReference>
<dbReference type="PANTHER" id="PTHR31431:SF1">
    <property type="entry name" value="NUCLEOPORIN NUP188"/>
    <property type="match status" value="1"/>
</dbReference>